<keyword evidence="2" id="KW-0805">Transcription regulation</keyword>
<comment type="caution">
    <text evidence="6">The sequence shown here is derived from an EMBL/GenBank/DDBJ whole genome shotgun (WGS) entry which is preliminary data.</text>
</comment>
<evidence type="ECO:0000256" key="4">
    <source>
        <dbReference type="ARBA" id="ARBA00023163"/>
    </source>
</evidence>
<dbReference type="AlphaFoldDB" id="A0A5D6UW54"/>
<dbReference type="Gene3D" id="1.10.1660.10">
    <property type="match status" value="1"/>
</dbReference>
<dbReference type="PANTHER" id="PTHR30204:SF69">
    <property type="entry name" value="MERR-FAMILY TRANSCRIPTIONAL REGULATOR"/>
    <property type="match status" value="1"/>
</dbReference>
<feature type="domain" description="HTH merR-type" evidence="5">
    <location>
        <begin position="14"/>
        <end position="85"/>
    </location>
</feature>
<evidence type="ECO:0000256" key="1">
    <source>
        <dbReference type="ARBA" id="ARBA00022491"/>
    </source>
</evidence>
<dbReference type="InterPro" id="IPR000551">
    <property type="entry name" value="MerR-type_HTH_dom"/>
</dbReference>
<gene>
    <name evidence="6" type="ORF">FY528_15690</name>
</gene>
<dbReference type="GO" id="GO:0003700">
    <property type="term" value="F:DNA-binding transcription factor activity"/>
    <property type="evidence" value="ECO:0007669"/>
    <property type="project" value="InterPro"/>
</dbReference>
<organism evidence="6 7">
    <name type="scientific">Hymenobacter lutimineralis</name>
    <dbReference type="NCBI Taxonomy" id="2606448"/>
    <lineage>
        <taxon>Bacteria</taxon>
        <taxon>Pseudomonadati</taxon>
        <taxon>Bacteroidota</taxon>
        <taxon>Cytophagia</taxon>
        <taxon>Cytophagales</taxon>
        <taxon>Hymenobacteraceae</taxon>
        <taxon>Hymenobacter</taxon>
    </lineage>
</organism>
<reference evidence="6 7" key="1">
    <citation type="submission" date="2019-08" db="EMBL/GenBank/DDBJ databases">
        <authorList>
            <person name="Seo M.-J."/>
        </authorList>
    </citation>
    <scope>NUCLEOTIDE SEQUENCE [LARGE SCALE GENOMIC DNA]</scope>
    <source>
        <strain evidence="6 7">KIGAM108</strain>
    </source>
</reference>
<keyword evidence="3" id="KW-0238">DNA-binding</keyword>
<protein>
    <submittedName>
        <fullName evidence="6">MerR family transcriptional regulator</fullName>
    </submittedName>
</protein>
<dbReference type="PROSITE" id="PS50937">
    <property type="entry name" value="HTH_MERR_2"/>
    <property type="match status" value="1"/>
</dbReference>
<dbReference type="SMART" id="SM00422">
    <property type="entry name" value="HTH_MERR"/>
    <property type="match status" value="1"/>
</dbReference>
<accession>A0A5D6UW54</accession>
<evidence type="ECO:0000313" key="6">
    <source>
        <dbReference type="EMBL" id="TYZ07257.1"/>
    </source>
</evidence>
<keyword evidence="4" id="KW-0804">Transcription</keyword>
<dbReference type="EMBL" id="VTHL01000018">
    <property type="protein sequence ID" value="TYZ07257.1"/>
    <property type="molecule type" value="Genomic_DNA"/>
</dbReference>
<dbReference type="GO" id="GO:0003677">
    <property type="term" value="F:DNA binding"/>
    <property type="evidence" value="ECO:0007669"/>
    <property type="project" value="UniProtKB-KW"/>
</dbReference>
<dbReference type="PANTHER" id="PTHR30204">
    <property type="entry name" value="REDOX-CYCLING DRUG-SENSING TRANSCRIPTIONAL ACTIVATOR SOXR"/>
    <property type="match status" value="1"/>
</dbReference>
<keyword evidence="7" id="KW-1185">Reference proteome</keyword>
<evidence type="ECO:0000259" key="5">
    <source>
        <dbReference type="PROSITE" id="PS50937"/>
    </source>
</evidence>
<dbReference type="Proteomes" id="UP000322791">
    <property type="component" value="Unassembled WGS sequence"/>
</dbReference>
<evidence type="ECO:0000313" key="7">
    <source>
        <dbReference type="Proteomes" id="UP000322791"/>
    </source>
</evidence>
<evidence type="ECO:0000256" key="2">
    <source>
        <dbReference type="ARBA" id="ARBA00023015"/>
    </source>
</evidence>
<dbReference type="InterPro" id="IPR047057">
    <property type="entry name" value="MerR_fam"/>
</dbReference>
<keyword evidence="1" id="KW-0678">Repressor</keyword>
<evidence type="ECO:0000256" key="3">
    <source>
        <dbReference type="ARBA" id="ARBA00023125"/>
    </source>
</evidence>
<dbReference type="InterPro" id="IPR009061">
    <property type="entry name" value="DNA-bd_dom_put_sf"/>
</dbReference>
<sequence length="141" mass="16094">MLQGQALSSNFLTAMLISVLSQRAGLSRDTIRYYEREGLISVGRKERQPNNYKDYSEAMLRRLLAVKSLKGFGFTLREIQQLIDWWDADLFNCPEGKEQVQQKIGVIDEKIAQLQAVRLRLEASISNCPDDCAIQSTLQQL</sequence>
<dbReference type="PROSITE" id="PS00552">
    <property type="entry name" value="HTH_MERR_1"/>
    <property type="match status" value="1"/>
</dbReference>
<dbReference type="SUPFAM" id="SSF46955">
    <property type="entry name" value="Putative DNA-binding domain"/>
    <property type="match status" value="1"/>
</dbReference>
<proteinExistence type="predicted"/>
<dbReference type="Pfam" id="PF13411">
    <property type="entry name" value="MerR_1"/>
    <property type="match status" value="1"/>
</dbReference>
<name>A0A5D6UW54_9BACT</name>